<dbReference type="SUPFAM" id="SSF56112">
    <property type="entry name" value="Protein kinase-like (PK-like)"/>
    <property type="match status" value="1"/>
</dbReference>
<comment type="catalytic activity">
    <reaction evidence="11">
        <text>L-seryl-[protein] + ATP = O-phospho-L-seryl-[protein] + ADP + H(+)</text>
        <dbReference type="Rhea" id="RHEA:17989"/>
        <dbReference type="Rhea" id="RHEA-COMP:9863"/>
        <dbReference type="Rhea" id="RHEA-COMP:11604"/>
        <dbReference type="ChEBI" id="CHEBI:15378"/>
        <dbReference type="ChEBI" id="CHEBI:29999"/>
        <dbReference type="ChEBI" id="CHEBI:30616"/>
        <dbReference type="ChEBI" id="CHEBI:83421"/>
        <dbReference type="ChEBI" id="CHEBI:456216"/>
        <dbReference type="EC" id="2.7.11.1"/>
    </reaction>
</comment>
<comment type="subcellular location">
    <subcellularLocation>
        <location evidence="1">Preautophagosomal structure membrane</location>
        <topology evidence="1">Peripheral membrane protein</topology>
    </subcellularLocation>
</comment>
<dbReference type="InterPro" id="IPR017441">
    <property type="entry name" value="Protein_kinase_ATP_BS"/>
</dbReference>
<dbReference type="Proteomes" id="UP000002668">
    <property type="component" value="Genome"/>
</dbReference>
<evidence type="ECO:0000256" key="9">
    <source>
        <dbReference type="ARBA" id="ARBA00030237"/>
    </source>
</evidence>
<evidence type="ECO:0000256" key="12">
    <source>
        <dbReference type="PROSITE-ProRule" id="PRU10141"/>
    </source>
</evidence>
<keyword evidence="3 13" id="KW-0723">Serine/threonine-protein kinase</keyword>
<evidence type="ECO:0000256" key="2">
    <source>
        <dbReference type="ARBA" id="ARBA00012513"/>
    </source>
</evidence>
<evidence type="ECO:0000256" key="11">
    <source>
        <dbReference type="ARBA" id="ARBA00048679"/>
    </source>
</evidence>
<dbReference type="GO" id="GO:0004674">
    <property type="term" value="F:protein serine/threonine kinase activity"/>
    <property type="evidence" value="ECO:0007669"/>
    <property type="project" value="UniProtKB-KW"/>
</dbReference>
<dbReference type="GO" id="GO:0034045">
    <property type="term" value="C:phagophore assembly site membrane"/>
    <property type="evidence" value="ECO:0007669"/>
    <property type="project" value="UniProtKB-SubCell"/>
</dbReference>
<evidence type="ECO:0000256" key="8">
    <source>
        <dbReference type="ARBA" id="ARBA00023006"/>
    </source>
</evidence>
<dbReference type="InParanoid" id="E5A7H6"/>
<evidence type="ECO:0000256" key="6">
    <source>
        <dbReference type="ARBA" id="ARBA00022777"/>
    </source>
</evidence>
<dbReference type="GO" id="GO:0000422">
    <property type="term" value="P:autophagy of mitochondrion"/>
    <property type="evidence" value="ECO:0007669"/>
    <property type="project" value="TreeGrafter"/>
</dbReference>
<dbReference type="GeneID" id="13289300"/>
<dbReference type="EMBL" id="FP929136">
    <property type="protein sequence ID" value="CBX99571.1"/>
    <property type="molecule type" value="Genomic_DNA"/>
</dbReference>
<gene>
    <name evidence="16" type="ORF">LEMA_P088100.1</name>
</gene>
<evidence type="ECO:0000256" key="7">
    <source>
        <dbReference type="ARBA" id="ARBA00022840"/>
    </source>
</evidence>
<dbReference type="STRING" id="985895.E5A7H6"/>
<evidence type="ECO:0000256" key="10">
    <source>
        <dbReference type="ARBA" id="ARBA00047899"/>
    </source>
</evidence>
<dbReference type="GO" id="GO:0061709">
    <property type="term" value="P:reticulophagy"/>
    <property type="evidence" value="ECO:0007669"/>
    <property type="project" value="TreeGrafter"/>
</dbReference>
<dbReference type="GO" id="GO:0005829">
    <property type="term" value="C:cytosol"/>
    <property type="evidence" value="ECO:0007669"/>
    <property type="project" value="TreeGrafter"/>
</dbReference>
<dbReference type="eggNOG" id="KOG4279">
    <property type="taxonomic scope" value="Eukaryota"/>
</dbReference>
<dbReference type="AlphaFoldDB" id="E5A7H6"/>
<organism evidence="16 17">
    <name type="scientific">Leptosphaeria maculans (strain JN3 / isolate v23.1.3 / race Av1-4-5-6-7-8)</name>
    <name type="common">Blackleg fungus</name>
    <name type="synonym">Phoma lingam</name>
    <dbReference type="NCBI Taxonomy" id="985895"/>
    <lineage>
        <taxon>Eukaryota</taxon>
        <taxon>Fungi</taxon>
        <taxon>Dikarya</taxon>
        <taxon>Ascomycota</taxon>
        <taxon>Pezizomycotina</taxon>
        <taxon>Dothideomycetes</taxon>
        <taxon>Pleosporomycetidae</taxon>
        <taxon>Pleosporales</taxon>
        <taxon>Pleosporineae</taxon>
        <taxon>Leptosphaeriaceae</taxon>
        <taxon>Plenodomus</taxon>
        <taxon>Plenodomus lingam/Leptosphaeria maculans species complex</taxon>
    </lineage>
</organism>
<dbReference type="CDD" id="cd00180">
    <property type="entry name" value="PKc"/>
    <property type="match status" value="1"/>
</dbReference>
<evidence type="ECO:0000256" key="5">
    <source>
        <dbReference type="ARBA" id="ARBA00022741"/>
    </source>
</evidence>
<evidence type="ECO:0000256" key="4">
    <source>
        <dbReference type="ARBA" id="ARBA00022679"/>
    </source>
</evidence>
<feature type="binding site" evidence="12">
    <location>
        <position position="129"/>
    </location>
    <ligand>
        <name>ATP</name>
        <dbReference type="ChEBI" id="CHEBI:30616"/>
    </ligand>
</feature>
<dbReference type="Pfam" id="PF00069">
    <property type="entry name" value="Pkinase"/>
    <property type="match status" value="1"/>
</dbReference>
<dbReference type="PROSITE" id="PS50011">
    <property type="entry name" value="PROTEIN_KINASE_DOM"/>
    <property type="match status" value="1"/>
</dbReference>
<keyword evidence="6" id="KW-0418">Kinase</keyword>
<dbReference type="GO" id="GO:0010506">
    <property type="term" value="P:regulation of autophagy"/>
    <property type="evidence" value="ECO:0007669"/>
    <property type="project" value="InterPro"/>
</dbReference>
<dbReference type="VEuPathDB" id="FungiDB:LEMA_P088100.1"/>
<accession>E5A7H6</accession>
<evidence type="ECO:0000313" key="16">
    <source>
        <dbReference type="EMBL" id="CBX99571.1"/>
    </source>
</evidence>
<dbReference type="GO" id="GO:0042594">
    <property type="term" value="P:response to starvation"/>
    <property type="evidence" value="ECO:0007669"/>
    <property type="project" value="TreeGrafter"/>
</dbReference>
<evidence type="ECO:0000256" key="14">
    <source>
        <dbReference type="SAM" id="MobiDB-lite"/>
    </source>
</evidence>
<dbReference type="OrthoDB" id="310217at2759"/>
<dbReference type="InterPro" id="IPR000719">
    <property type="entry name" value="Prot_kinase_dom"/>
</dbReference>
<keyword evidence="4" id="KW-0808">Transferase</keyword>
<name>E5A7H6_LEPMJ</name>
<dbReference type="Gene3D" id="1.10.510.10">
    <property type="entry name" value="Transferase(Phosphotransferase) domain 1"/>
    <property type="match status" value="1"/>
</dbReference>
<proteinExistence type="inferred from homology"/>
<feature type="region of interest" description="Disordered" evidence="14">
    <location>
        <begin position="36"/>
        <end position="94"/>
    </location>
</feature>
<evidence type="ECO:0000259" key="15">
    <source>
        <dbReference type="PROSITE" id="PS50011"/>
    </source>
</evidence>
<evidence type="ECO:0000256" key="3">
    <source>
        <dbReference type="ARBA" id="ARBA00022527"/>
    </source>
</evidence>
<dbReference type="SMART" id="SM00220">
    <property type="entry name" value="S_TKc"/>
    <property type="match status" value="1"/>
</dbReference>
<dbReference type="PROSITE" id="PS00108">
    <property type="entry name" value="PROTEIN_KINASE_ST"/>
    <property type="match status" value="1"/>
</dbReference>
<keyword evidence="5 12" id="KW-0547">Nucleotide-binding</keyword>
<dbReference type="GO" id="GO:0034727">
    <property type="term" value="P:piecemeal microautophagy of the nucleus"/>
    <property type="evidence" value="ECO:0007669"/>
    <property type="project" value="TreeGrafter"/>
</dbReference>
<dbReference type="InterPro" id="IPR008271">
    <property type="entry name" value="Ser/Thr_kinase_AS"/>
</dbReference>
<dbReference type="PANTHER" id="PTHR24348:SF22">
    <property type="entry name" value="NON-SPECIFIC SERINE_THREONINE PROTEIN KINASE"/>
    <property type="match status" value="1"/>
</dbReference>
<dbReference type="GO" id="GO:0005524">
    <property type="term" value="F:ATP binding"/>
    <property type="evidence" value="ECO:0007669"/>
    <property type="project" value="UniProtKB-UniRule"/>
</dbReference>
<dbReference type="GO" id="GO:0000045">
    <property type="term" value="P:autophagosome assembly"/>
    <property type="evidence" value="ECO:0007669"/>
    <property type="project" value="TreeGrafter"/>
</dbReference>
<dbReference type="EC" id="2.7.11.1" evidence="2"/>
<dbReference type="InterPro" id="IPR045269">
    <property type="entry name" value="Atg1-like"/>
</dbReference>
<dbReference type="InterPro" id="IPR011009">
    <property type="entry name" value="Kinase-like_dom_sf"/>
</dbReference>
<evidence type="ECO:0000313" key="17">
    <source>
        <dbReference type="Proteomes" id="UP000002668"/>
    </source>
</evidence>
<feature type="compositionally biased region" description="Polar residues" evidence="14">
    <location>
        <begin position="78"/>
        <end position="94"/>
    </location>
</feature>
<sequence>MSVIKRLRCAFRTGCNKINIAVRGQVQTNDAPTALKQDSIPSQAPSCRDRPRPLKRKGKASNPQVFTIHHYADGQSDGFEQSANSAEKVSNRRSPSLERYIAIRNVGRGGNGEVHLCRDSEQGTHVAVKTIWHDDPAPPNEVVILEMLGPHENIVRYHTMMRDTDDNGAMQLVFEYCPMGDLVDYVNDLPAPTLEETFIWHIFTHVTNGLHYMHRQGFIHGDIKSANILLTTPRQGVRYPHPKIADFGTASYLPLRTIPNGHLGTRGYQAPEWEHRFGPEADIWALGCILHEMAHGKAPVRSIEEPNSSAALWFHMSGKRIPPNTPYELQYQEMCFFTAFHIPSPIRIDRPCRHGAVIYSRLLNYFMMRCLDFDPDTRISAMELWQLLPRLDAVVHNIFFSGQEHLLDQFDDGHDANWKAVKNVRDSGVLKAVFCALATASDEEWCEQSFGWGMHLLDLMEPLDRVAACHYVGRSE</sequence>
<dbReference type="PROSITE" id="PS00107">
    <property type="entry name" value="PROTEIN_KINASE_ATP"/>
    <property type="match status" value="1"/>
</dbReference>
<evidence type="ECO:0000256" key="13">
    <source>
        <dbReference type="RuleBase" id="RU000304"/>
    </source>
</evidence>
<dbReference type="HOGENOM" id="CLU_573730_0_0_1"/>
<protein>
    <recommendedName>
        <fullName evidence="2">non-specific serine/threonine protein kinase</fullName>
        <ecNumber evidence="2">2.7.11.1</ecNumber>
    </recommendedName>
    <alternativeName>
        <fullName evidence="9">Autophagy-related protein 1</fullName>
    </alternativeName>
</protein>
<keyword evidence="17" id="KW-1185">Reference proteome</keyword>
<keyword evidence="7 12" id="KW-0067">ATP-binding</keyword>
<dbReference type="GO" id="GO:0005776">
    <property type="term" value="C:autophagosome"/>
    <property type="evidence" value="ECO:0007669"/>
    <property type="project" value="TreeGrafter"/>
</dbReference>
<reference evidence="17" key="1">
    <citation type="journal article" date="2011" name="Nat. Commun.">
        <title>Effector diversification within compartments of the Leptosphaeria maculans genome affected by Repeat-Induced Point mutations.</title>
        <authorList>
            <person name="Rouxel T."/>
            <person name="Grandaubert J."/>
            <person name="Hane J.K."/>
            <person name="Hoede C."/>
            <person name="van de Wouw A.P."/>
            <person name="Couloux A."/>
            <person name="Dominguez V."/>
            <person name="Anthouard V."/>
            <person name="Bally P."/>
            <person name="Bourras S."/>
            <person name="Cozijnsen A.J."/>
            <person name="Ciuffetti L.M."/>
            <person name="Degrave A."/>
            <person name="Dilmaghani A."/>
            <person name="Duret L."/>
            <person name="Fudal I."/>
            <person name="Goodwin S.B."/>
            <person name="Gout L."/>
            <person name="Glaser N."/>
            <person name="Linglin J."/>
            <person name="Kema G.H.J."/>
            <person name="Lapalu N."/>
            <person name="Lawrence C.B."/>
            <person name="May K."/>
            <person name="Meyer M."/>
            <person name="Ollivier B."/>
            <person name="Poulain J."/>
            <person name="Schoch C.L."/>
            <person name="Simon A."/>
            <person name="Spatafora J.W."/>
            <person name="Stachowiak A."/>
            <person name="Turgeon B.G."/>
            <person name="Tyler B.M."/>
            <person name="Vincent D."/>
            <person name="Weissenbach J."/>
            <person name="Amselem J."/>
            <person name="Quesneville H."/>
            <person name="Oliver R.P."/>
            <person name="Wincker P."/>
            <person name="Balesdent M.-H."/>
            <person name="Howlett B.J."/>
        </authorList>
    </citation>
    <scope>NUCLEOTIDE SEQUENCE [LARGE SCALE GENOMIC DNA]</scope>
    <source>
        <strain evidence="17">JN3 / isolate v23.1.3 / race Av1-4-5-6-7-8</strain>
    </source>
</reference>
<comment type="catalytic activity">
    <reaction evidence="10">
        <text>L-threonyl-[protein] + ATP = O-phospho-L-threonyl-[protein] + ADP + H(+)</text>
        <dbReference type="Rhea" id="RHEA:46608"/>
        <dbReference type="Rhea" id="RHEA-COMP:11060"/>
        <dbReference type="Rhea" id="RHEA-COMP:11605"/>
        <dbReference type="ChEBI" id="CHEBI:15378"/>
        <dbReference type="ChEBI" id="CHEBI:30013"/>
        <dbReference type="ChEBI" id="CHEBI:30616"/>
        <dbReference type="ChEBI" id="CHEBI:61977"/>
        <dbReference type="ChEBI" id="CHEBI:456216"/>
        <dbReference type="EC" id="2.7.11.1"/>
    </reaction>
</comment>
<feature type="domain" description="Protein kinase" evidence="15">
    <location>
        <begin position="100"/>
        <end position="399"/>
    </location>
</feature>
<keyword evidence="8" id="KW-0072">Autophagy</keyword>
<dbReference type="PANTHER" id="PTHR24348">
    <property type="entry name" value="SERINE/THREONINE-PROTEIN KINASE UNC-51-RELATED"/>
    <property type="match status" value="1"/>
</dbReference>
<dbReference type="RefSeq" id="XP_003843050.1">
    <property type="nucleotide sequence ID" value="XM_003843002.1"/>
</dbReference>
<evidence type="ECO:0000256" key="1">
    <source>
        <dbReference type="ARBA" id="ARBA00004623"/>
    </source>
</evidence>
<comment type="similarity">
    <text evidence="13">Belongs to the protein kinase superfamily.</text>
</comment>